<dbReference type="Gene3D" id="3.30.429.10">
    <property type="entry name" value="Macrophage Migration Inhibitory Factor"/>
    <property type="match status" value="1"/>
</dbReference>
<evidence type="ECO:0008006" key="3">
    <source>
        <dbReference type="Google" id="ProtNLM"/>
    </source>
</evidence>
<dbReference type="InterPro" id="IPR014347">
    <property type="entry name" value="Tautomerase/MIF_sf"/>
</dbReference>
<keyword evidence="2" id="KW-1185">Reference proteome</keyword>
<accession>A0ABX0DCC8</accession>
<evidence type="ECO:0000313" key="1">
    <source>
        <dbReference type="EMBL" id="NGN84582.1"/>
    </source>
</evidence>
<evidence type="ECO:0000313" key="2">
    <source>
        <dbReference type="Proteomes" id="UP000479226"/>
    </source>
</evidence>
<sequence length="150" mass="16081">MPMIDVYATAGTFADKHQLAKDLAETLKIIEGVPDIPMFRQNTAGFVHELPEGDLSNVDGDSNYIRVQVLTNAGALDRDKQLAVVWQFTELVAKAAGDPTLAGRTWVLLTEAVPGGWGLGGHANTNDELVAAARRQIGQLQAKKAESQGD</sequence>
<organism evidence="1 2">
    <name type="scientific">Arthrobacter silviterrae</name>
    <dbReference type="NCBI Taxonomy" id="2026658"/>
    <lineage>
        <taxon>Bacteria</taxon>
        <taxon>Bacillati</taxon>
        <taxon>Actinomycetota</taxon>
        <taxon>Actinomycetes</taxon>
        <taxon>Micrococcales</taxon>
        <taxon>Micrococcaceae</taxon>
        <taxon>Arthrobacter</taxon>
    </lineage>
</organism>
<name>A0ABX0DCC8_9MICC</name>
<dbReference type="Proteomes" id="UP000479226">
    <property type="component" value="Unassembled WGS sequence"/>
</dbReference>
<gene>
    <name evidence="1" type="ORF">G6N77_14110</name>
</gene>
<proteinExistence type="predicted"/>
<comment type="caution">
    <text evidence="1">The sequence shown here is derived from an EMBL/GenBank/DDBJ whole genome shotgun (WGS) entry which is preliminary data.</text>
</comment>
<dbReference type="RefSeq" id="WP_165182806.1">
    <property type="nucleotide sequence ID" value="NZ_JAAKZI010000026.1"/>
</dbReference>
<reference evidence="1 2" key="1">
    <citation type="submission" date="2020-02" db="EMBL/GenBank/DDBJ databases">
        <title>Genome sequence of the type strain DSM 27180 of Arthrobacter silviterrae.</title>
        <authorList>
            <person name="Gao J."/>
            <person name="Sun J."/>
        </authorList>
    </citation>
    <scope>NUCLEOTIDE SEQUENCE [LARGE SCALE GENOMIC DNA]</scope>
    <source>
        <strain evidence="1 2">DSM 27180</strain>
    </source>
</reference>
<dbReference type="EMBL" id="JAAKZI010000026">
    <property type="protein sequence ID" value="NGN84582.1"/>
    <property type="molecule type" value="Genomic_DNA"/>
</dbReference>
<protein>
    <recommendedName>
        <fullName evidence="3">4-oxalocrotonate tautomerase</fullName>
    </recommendedName>
</protein>